<proteinExistence type="predicted"/>
<accession>A0A291M3L1</accession>
<evidence type="ECO:0000256" key="1">
    <source>
        <dbReference type="SAM" id="MobiDB-lite"/>
    </source>
</evidence>
<dbReference type="EMBL" id="CP021405">
    <property type="protein sequence ID" value="ATI43519.1"/>
    <property type="molecule type" value="Genomic_DNA"/>
</dbReference>
<name>A0A291M3L1_9RHOB</name>
<sequence length="117" mass="13003">MHDRATRIRRLREEVTPDGRAAALLDAMFDRARRFPEYARDLSAWVDEGSWLTLRRAAAPFGDFGSSRIFAGSLYELDAAMSQTTPLPERDTPDTATSDTDARAAEGLFPADALRGR</sequence>
<dbReference type="Proteomes" id="UP000219050">
    <property type="component" value="Plasmid pDY25-A"/>
</dbReference>
<dbReference type="KEGG" id="cmag:CBW24_15300"/>
<dbReference type="RefSeq" id="WP_097374283.1">
    <property type="nucleotide sequence ID" value="NZ_CP021405.1"/>
</dbReference>
<gene>
    <name evidence="2" type="ORF">CBW24_15300</name>
</gene>
<protein>
    <submittedName>
        <fullName evidence="2">Uncharacterized protein</fullName>
    </submittedName>
</protein>
<evidence type="ECO:0000313" key="2">
    <source>
        <dbReference type="EMBL" id="ATI43519.1"/>
    </source>
</evidence>
<reference evidence="2 3" key="1">
    <citation type="submission" date="2017-05" db="EMBL/GenBank/DDBJ databases">
        <title>Comparative genomic and metabolic analysis of manganese-oxidizing mechanisms in Celeribater manganoxidans DY25T: its adaption to the environment of polymetallic nodule.</title>
        <authorList>
            <person name="Wang X."/>
        </authorList>
    </citation>
    <scope>NUCLEOTIDE SEQUENCE [LARGE SCALE GENOMIC DNA]</scope>
    <source>
        <strain evidence="2 3">DY25</strain>
        <plasmid evidence="3">pdy25-a</plasmid>
    </source>
</reference>
<evidence type="ECO:0000313" key="3">
    <source>
        <dbReference type="Proteomes" id="UP000219050"/>
    </source>
</evidence>
<keyword evidence="2" id="KW-0614">Plasmid</keyword>
<feature type="region of interest" description="Disordered" evidence="1">
    <location>
        <begin position="81"/>
        <end position="117"/>
    </location>
</feature>
<keyword evidence="3" id="KW-1185">Reference proteome</keyword>
<organism evidence="2 3">
    <name type="scientific">Pacificitalea manganoxidans</name>
    <dbReference type="NCBI Taxonomy" id="1411902"/>
    <lineage>
        <taxon>Bacteria</taxon>
        <taxon>Pseudomonadati</taxon>
        <taxon>Pseudomonadota</taxon>
        <taxon>Alphaproteobacteria</taxon>
        <taxon>Rhodobacterales</taxon>
        <taxon>Paracoccaceae</taxon>
        <taxon>Pacificitalea</taxon>
    </lineage>
</organism>
<geneLocation type="plasmid" evidence="3">
    <name>pdy25-a</name>
</geneLocation>
<dbReference type="AlphaFoldDB" id="A0A291M3L1"/>